<proteinExistence type="predicted"/>
<reference evidence="2" key="1">
    <citation type="journal article" date="2019" name="Int. J. Syst. Evol. Microbiol.">
        <title>The Global Catalogue of Microorganisms (GCM) 10K type strain sequencing project: providing services to taxonomists for standard genome sequencing and annotation.</title>
        <authorList>
            <consortium name="The Broad Institute Genomics Platform"/>
            <consortium name="The Broad Institute Genome Sequencing Center for Infectious Disease"/>
            <person name="Wu L."/>
            <person name="Ma J."/>
        </authorList>
    </citation>
    <scope>NUCLEOTIDE SEQUENCE [LARGE SCALE GENOMIC DNA]</scope>
    <source>
        <strain evidence="2">JCM 18019</strain>
    </source>
</reference>
<dbReference type="InterPro" id="IPR050708">
    <property type="entry name" value="T6SS_VgrG/RHS"/>
</dbReference>
<dbReference type="Gene3D" id="2.180.10.10">
    <property type="entry name" value="RHS repeat-associated core"/>
    <property type="match status" value="1"/>
</dbReference>
<dbReference type="InterPro" id="IPR022385">
    <property type="entry name" value="Rhs_assc_core"/>
</dbReference>
<evidence type="ECO:0008006" key="3">
    <source>
        <dbReference type="Google" id="ProtNLM"/>
    </source>
</evidence>
<accession>A0ABP9MJ99</accession>
<dbReference type="PANTHER" id="PTHR32305">
    <property type="match status" value="1"/>
</dbReference>
<dbReference type="NCBIfam" id="TIGR03696">
    <property type="entry name" value="Rhs_assc_core"/>
    <property type="match status" value="1"/>
</dbReference>
<name>A0ABP9MJ99_9FLAO</name>
<comment type="caution">
    <text evidence="1">The sequence shown here is derived from an EMBL/GenBank/DDBJ whole genome shotgun (WGS) entry which is preliminary data.</text>
</comment>
<keyword evidence="2" id="KW-1185">Reference proteome</keyword>
<evidence type="ECO:0000313" key="2">
    <source>
        <dbReference type="Proteomes" id="UP001500353"/>
    </source>
</evidence>
<dbReference type="EMBL" id="BAABHX010000006">
    <property type="protein sequence ID" value="GAA5097583.1"/>
    <property type="molecule type" value="Genomic_DNA"/>
</dbReference>
<evidence type="ECO:0000313" key="1">
    <source>
        <dbReference type="EMBL" id="GAA5097583.1"/>
    </source>
</evidence>
<dbReference type="Proteomes" id="UP001500353">
    <property type="component" value="Unassembled WGS sequence"/>
</dbReference>
<dbReference type="PANTHER" id="PTHR32305:SF15">
    <property type="entry name" value="PROTEIN RHSA-RELATED"/>
    <property type="match status" value="1"/>
</dbReference>
<dbReference type="RefSeq" id="WP_345206524.1">
    <property type="nucleotide sequence ID" value="NZ_BAABHX010000006.1"/>
</dbReference>
<sequence>MITETFEYDNQNRLLVHKHKVDNNTEEILVQNTYNDILQLSNKKVGGIDTSTPLQSIDYSYNIRGWMTKINDPANLGGKLFGYKIKYNEVEGQETPNMDFTNLKVKPKYNGNIAEVDWRTGTVTGDYLRRYGYVYDSVNRLSAGFYQKDTNPSAKEYFEKMDYDVNGNITYLKRSGAAEGTTATNIDDLAYIYSGNRLTSVTDSSTDYRGYPDTSGNNIPYDINGNMTSQKDKGILLIDYNFLNLPNYLKFNSGLSTRTGMINENTNYLYRADGSKLRKTFNYAPYNPLGTITQLSTKVTEYLDGFQYEGSGKKGTSIVALKFVPTAEGYYNFENNKYIYNYTDHLGNVRLSYFKNGTSAEVIEENNYYPFGMKHEGYNPTAGNPAYTYSYNGKELQTESGMYDYGARFYMSDIGRWGVVDPLAEKMRRWNPYNYAYNNPIRFIDPDGMFAIPPDDHFNQFGQFLYTDNKTTNNIIIDFQNPITGKLNTAPWLSTELKDYRFNKENMQTLINIGNYYADQAGVDVVNLRNQSVSVAMWNDKVYSGGSPDRDKGEYKTFNGGNYCYDCLMNSNKEENVITIQVNEHKVNSKLNNKGHVSKLVMKNF</sequence>
<protein>
    <recommendedName>
        <fullName evidence="3">RHS repeat-associated core domain-containing protein</fullName>
    </recommendedName>
</protein>
<gene>
    <name evidence="1" type="ORF">GCM10023210_32770</name>
</gene>
<organism evidence="1 2">
    <name type="scientific">Chryseobacterium ginsengisoli</name>
    <dbReference type="NCBI Taxonomy" id="363853"/>
    <lineage>
        <taxon>Bacteria</taxon>
        <taxon>Pseudomonadati</taxon>
        <taxon>Bacteroidota</taxon>
        <taxon>Flavobacteriia</taxon>
        <taxon>Flavobacteriales</taxon>
        <taxon>Weeksellaceae</taxon>
        <taxon>Chryseobacterium group</taxon>
        <taxon>Chryseobacterium</taxon>
    </lineage>
</organism>